<dbReference type="EnsemblMetazoa" id="HelroT106565">
    <property type="protein sequence ID" value="HelroP106565"/>
    <property type="gene ID" value="HelroG106565"/>
</dbReference>
<dbReference type="InterPro" id="IPR044066">
    <property type="entry name" value="TRIAD_supradom"/>
</dbReference>
<dbReference type="Proteomes" id="UP000015101">
    <property type="component" value="Unassembled WGS sequence"/>
</dbReference>
<sequence>MPHDAVILSYCGHVVCKHCLENHVKLYDSEELQCPCVDGVIKCPGLIYDRELRVSVSEETYNIHLKRVIKLIEAQSDNSFHCQTPECDYWVIIEDTIIDSMLCPSCKVINCLRCRAIHKNMSCLEYTALQSQDENLKMTELEIENKIREGIIMRCPNCSVVIEKMDGCDGLYCPKCNLQLCWATKGPRWGKKGRGDTSGGCRCGVGGQLCHPECNFCH</sequence>
<dbReference type="InParanoid" id="T1EE34"/>
<dbReference type="GO" id="GO:0016740">
    <property type="term" value="F:transferase activity"/>
    <property type="evidence" value="ECO:0007669"/>
    <property type="project" value="UniProtKB-KW"/>
</dbReference>
<evidence type="ECO:0000313" key="9">
    <source>
        <dbReference type="EMBL" id="ESO02288.1"/>
    </source>
</evidence>
<dbReference type="EMBL" id="AMQM01000833">
    <property type="status" value="NOT_ANNOTATED_CDS"/>
    <property type="molecule type" value="Genomic_DNA"/>
</dbReference>
<dbReference type="OrthoDB" id="261960at2759"/>
<dbReference type="KEGG" id="hro:HELRODRAFT_106565"/>
<reference evidence="10" key="3">
    <citation type="submission" date="2015-06" db="UniProtKB">
        <authorList>
            <consortium name="EnsemblMetazoa"/>
        </authorList>
    </citation>
    <scope>IDENTIFICATION</scope>
</reference>
<dbReference type="PANTHER" id="PTHR22770:SF13">
    <property type="entry name" value="RING-TYPE DOMAIN-CONTAINING PROTEIN"/>
    <property type="match status" value="1"/>
</dbReference>
<evidence type="ECO:0000259" key="8">
    <source>
        <dbReference type="PROSITE" id="PS51873"/>
    </source>
</evidence>
<dbReference type="STRING" id="6412.T1EE34"/>
<keyword evidence="5" id="KW-0863">Zinc-finger</keyword>
<keyword evidence="7" id="KW-0862">Zinc</keyword>
<proteinExistence type="predicted"/>
<evidence type="ECO:0000256" key="1">
    <source>
        <dbReference type="ARBA" id="ARBA00004906"/>
    </source>
</evidence>
<dbReference type="RefSeq" id="XP_009019696.1">
    <property type="nucleotide sequence ID" value="XM_009021448.1"/>
</dbReference>
<evidence type="ECO:0000256" key="7">
    <source>
        <dbReference type="ARBA" id="ARBA00022833"/>
    </source>
</evidence>
<keyword evidence="6" id="KW-0833">Ubl conjugation pathway</keyword>
<reference evidence="11" key="1">
    <citation type="submission" date="2012-12" db="EMBL/GenBank/DDBJ databases">
        <authorList>
            <person name="Hellsten U."/>
            <person name="Grimwood J."/>
            <person name="Chapman J.A."/>
            <person name="Shapiro H."/>
            <person name="Aerts A."/>
            <person name="Otillar R.P."/>
            <person name="Terry A.Y."/>
            <person name="Boore J.L."/>
            <person name="Simakov O."/>
            <person name="Marletaz F."/>
            <person name="Cho S.-J."/>
            <person name="Edsinger-Gonzales E."/>
            <person name="Havlak P."/>
            <person name="Kuo D.-H."/>
            <person name="Larsson T."/>
            <person name="Lv J."/>
            <person name="Arendt D."/>
            <person name="Savage R."/>
            <person name="Osoegawa K."/>
            <person name="de Jong P."/>
            <person name="Lindberg D.R."/>
            <person name="Seaver E.C."/>
            <person name="Weisblat D.A."/>
            <person name="Putnam N.H."/>
            <person name="Grigoriev I.V."/>
            <person name="Rokhsar D.S."/>
        </authorList>
    </citation>
    <scope>NUCLEOTIDE SEQUENCE</scope>
</reference>
<accession>T1EE34</accession>
<gene>
    <name evidence="10" type="primary">20194836</name>
    <name evidence="9" type="ORF">HELRODRAFT_106565</name>
</gene>
<evidence type="ECO:0000256" key="6">
    <source>
        <dbReference type="ARBA" id="ARBA00022786"/>
    </source>
</evidence>
<dbReference type="InterPro" id="IPR013083">
    <property type="entry name" value="Znf_RING/FYVE/PHD"/>
</dbReference>
<dbReference type="InterPro" id="IPR002867">
    <property type="entry name" value="IBR_dom"/>
</dbReference>
<dbReference type="PROSITE" id="PS00518">
    <property type="entry name" value="ZF_RING_1"/>
    <property type="match status" value="1"/>
</dbReference>
<evidence type="ECO:0000256" key="5">
    <source>
        <dbReference type="ARBA" id="ARBA00022771"/>
    </source>
</evidence>
<dbReference type="GeneID" id="20194836"/>
<dbReference type="OMA" id="IERINCP"/>
<dbReference type="EMBL" id="KB096742">
    <property type="protein sequence ID" value="ESO02288.1"/>
    <property type="molecule type" value="Genomic_DNA"/>
</dbReference>
<keyword evidence="11" id="KW-1185">Reference proteome</keyword>
<name>T1EE34_HELRO</name>
<keyword evidence="4" id="KW-0677">Repeat</keyword>
<dbReference type="PANTHER" id="PTHR22770">
    <property type="entry name" value="UBIQUITIN CONJUGATING ENZYME 7 INTERACTING PROTEIN-RELATED"/>
    <property type="match status" value="1"/>
</dbReference>
<organism evidence="10 11">
    <name type="scientific">Helobdella robusta</name>
    <name type="common">Californian leech</name>
    <dbReference type="NCBI Taxonomy" id="6412"/>
    <lineage>
        <taxon>Eukaryota</taxon>
        <taxon>Metazoa</taxon>
        <taxon>Spiralia</taxon>
        <taxon>Lophotrochozoa</taxon>
        <taxon>Annelida</taxon>
        <taxon>Clitellata</taxon>
        <taxon>Hirudinea</taxon>
        <taxon>Rhynchobdellida</taxon>
        <taxon>Glossiphoniidae</taxon>
        <taxon>Helobdella</taxon>
    </lineage>
</organism>
<dbReference type="CDD" id="cd20345">
    <property type="entry name" value="BRcat_RBR_HOIL1"/>
    <property type="match status" value="1"/>
</dbReference>
<protein>
    <recommendedName>
        <fullName evidence="8">RING-type domain-containing protein</fullName>
    </recommendedName>
</protein>
<evidence type="ECO:0000256" key="2">
    <source>
        <dbReference type="ARBA" id="ARBA00022679"/>
    </source>
</evidence>
<comment type="pathway">
    <text evidence="1">Protein modification; protein ubiquitination.</text>
</comment>
<dbReference type="SUPFAM" id="SSF57850">
    <property type="entry name" value="RING/U-box"/>
    <property type="match status" value="3"/>
</dbReference>
<dbReference type="PROSITE" id="PS51873">
    <property type="entry name" value="TRIAD"/>
    <property type="match status" value="1"/>
</dbReference>
<dbReference type="InterPro" id="IPR017907">
    <property type="entry name" value="Znf_RING_CS"/>
</dbReference>
<dbReference type="FunFam" id="1.20.120.1750:FF:000026">
    <property type="entry name" value="RANBP2-type and C3HC4-type zinc finger containing 1"/>
    <property type="match status" value="1"/>
</dbReference>
<evidence type="ECO:0000313" key="11">
    <source>
        <dbReference type="Proteomes" id="UP000015101"/>
    </source>
</evidence>
<evidence type="ECO:0000256" key="3">
    <source>
        <dbReference type="ARBA" id="ARBA00022723"/>
    </source>
</evidence>
<dbReference type="CTD" id="20194836"/>
<dbReference type="InterPro" id="IPR047558">
    <property type="entry name" value="BRcat_RBR_HOIL1"/>
</dbReference>
<dbReference type="GO" id="GO:0008270">
    <property type="term" value="F:zinc ion binding"/>
    <property type="evidence" value="ECO:0007669"/>
    <property type="project" value="UniProtKB-KW"/>
</dbReference>
<feature type="domain" description="RING-type" evidence="8">
    <location>
        <begin position="1"/>
        <end position="214"/>
    </location>
</feature>
<dbReference type="Gene3D" id="3.30.40.10">
    <property type="entry name" value="Zinc/RING finger domain, C3HC4 (zinc finger)"/>
    <property type="match status" value="1"/>
</dbReference>
<evidence type="ECO:0000313" key="10">
    <source>
        <dbReference type="EnsemblMetazoa" id="HelroP106565"/>
    </source>
</evidence>
<dbReference type="AlphaFoldDB" id="T1EE34"/>
<reference evidence="9 11" key="2">
    <citation type="journal article" date="2013" name="Nature">
        <title>Insights into bilaterian evolution from three spiralian genomes.</title>
        <authorList>
            <person name="Simakov O."/>
            <person name="Marletaz F."/>
            <person name="Cho S.J."/>
            <person name="Edsinger-Gonzales E."/>
            <person name="Havlak P."/>
            <person name="Hellsten U."/>
            <person name="Kuo D.H."/>
            <person name="Larsson T."/>
            <person name="Lv J."/>
            <person name="Arendt D."/>
            <person name="Savage R."/>
            <person name="Osoegawa K."/>
            <person name="de Jong P."/>
            <person name="Grimwood J."/>
            <person name="Chapman J.A."/>
            <person name="Shapiro H."/>
            <person name="Aerts A."/>
            <person name="Otillar R.P."/>
            <person name="Terry A.Y."/>
            <person name="Boore J.L."/>
            <person name="Grigoriev I.V."/>
            <person name="Lindberg D.R."/>
            <person name="Seaver E.C."/>
            <person name="Weisblat D.A."/>
            <person name="Putnam N.H."/>
            <person name="Rokhsar D.S."/>
        </authorList>
    </citation>
    <scope>NUCLEOTIDE SEQUENCE</scope>
</reference>
<dbReference type="InterPro" id="IPR051628">
    <property type="entry name" value="LUBAC_E3_Ligases"/>
</dbReference>
<keyword evidence="3" id="KW-0479">Metal-binding</keyword>
<dbReference type="Gene3D" id="1.20.120.1750">
    <property type="match status" value="1"/>
</dbReference>
<evidence type="ECO:0000256" key="4">
    <source>
        <dbReference type="ARBA" id="ARBA00022737"/>
    </source>
</evidence>
<dbReference type="eggNOG" id="KOG1815">
    <property type="taxonomic scope" value="Eukaryota"/>
</dbReference>
<keyword evidence="2" id="KW-0808">Transferase</keyword>
<dbReference type="Pfam" id="PF01485">
    <property type="entry name" value="IBR"/>
    <property type="match status" value="1"/>
</dbReference>
<dbReference type="HOGENOM" id="CLU_074675_0_0_1"/>